<gene>
    <name evidence="5" type="ORF">HXA33_15230</name>
</gene>
<evidence type="ECO:0000313" key="5">
    <source>
        <dbReference type="EMBL" id="MCR6097888.1"/>
    </source>
</evidence>
<dbReference type="Gene3D" id="1.10.10.10">
    <property type="entry name" value="Winged helix-like DNA-binding domain superfamily/Winged helix DNA-binding domain"/>
    <property type="match status" value="1"/>
</dbReference>
<dbReference type="Proteomes" id="UP001057753">
    <property type="component" value="Unassembled WGS sequence"/>
</dbReference>
<protein>
    <submittedName>
        <fullName evidence="5">MarR family transcriptional regulator</fullName>
    </submittedName>
</protein>
<dbReference type="InterPro" id="IPR036390">
    <property type="entry name" value="WH_DNA-bd_sf"/>
</dbReference>
<dbReference type="RefSeq" id="WP_257822269.1">
    <property type="nucleotide sequence ID" value="NZ_JABXYM010000001.1"/>
</dbReference>
<sequence length="153" mass="17828">MNRLTQLPIKALHLEAISVVTNLYRMSQGLKHKLEKDVLAVYGLSWSSFSILYDLWIWDMLETKKLAETSGISKATVSNVTKTLERKGFCYRQVDDKNKRTTYVVITENGRQVMEKLYPSFHQSEIDLVKGLSVEEQNMMSELLRRLIKENHF</sequence>
<reference evidence="5" key="1">
    <citation type="submission" date="2020-06" db="EMBL/GenBank/DDBJ databases">
        <title>Insight into the genomes of haloalkaliphilic bacilli from Kenyan soda lakes.</title>
        <authorList>
            <person name="Mwirichia R."/>
            <person name="Villamizar G.C."/>
            <person name="Poehlein A."/>
            <person name="Mugweru J."/>
            <person name="Kipnyargis A."/>
            <person name="Kiplimo D."/>
            <person name="Orwa P."/>
            <person name="Daniel R."/>
        </authorList>
    </citation>
    <scope>NUCLEOTIDE SEQUENCE</scope>
    <source>
        <strain evidence="5">B1096_S55</strain>
    </source>
</reference>
<evidence type="ECO:0000313" key="6">
    <source>
        <dbReference type="Proteomes" id="UP001057753"/>
    </source>
</evidence>
<dbReference type="SUPFAM" id="SSF46785">
    <property type="entry name" value="Winged helix' DNA-binding domain"/>
    <property type="match status" value="1"/>
</dbReference>
<keyword evidence="1" id="KW-0805">Transcription regulation</keyword>
<evidence type="ECO:0000256" key="3">
    <source>
        <dbReference type="ARBA" id="ARBA00023163"/>
    </source>
</evidence>
<keyword evidence="3" id="KW-0804">Transcription</keyword>
<accession>A0A9Q4B3W6</accession>
<name>A0A9Q4B3W6_SALAG</name>
<dbReference type="InterPro" id="IPR036388">
    <property type="entry name" value="WH-like_DNA-bd_sf"/>
</dbReference>
<dbReference type="InterPro" id="IPR023187">
    <property type="entry name" value="Tscrpt_reg_MarR-type_CS"/>
</dbReference>
<dbReference type="AlphaFoldDB" id="A0A9Q4B3W6"/>
<dbReference type="PANTHER" id="PTHR33164:SF89">
    <property type="entry name" value="MARR FAMILY REGULATORY PROTEIN"/>
    <property type="match status" value="1"/>
</dbReference>
<comment type="caution">
    <text evidence="5">The sequence shown here is derived from an EMBL/GenBank/DDBJ whole genome shotgun (WGS) entry which is preliminary data.</text>
</comment>
<dbReference type="PANTHER" id="PTHR33164">
    <property type="entry name" value="TRANSCRIPTIONAL REGULATOR, MARR FAMILY"/>
    <property type="match status" value="1"/>
</dbReference>
<dbReference type="GO" id="GO:0006950">
    <property type="term" value="P:response to stress"/>
    <property type="evidence" value="ECO:0007669"/>
    <property type="project" value="TreeGrafter"/>
</dbReference>
<evidence type="ECO:0000256" key="2">
    <source>
        <dbReference type="ARBA" id="ARBA00023125"/>
    </source>
</evidence>
<keyword evidence="2" id="KW-0238">DNA-binding</keyword>
<dbReference type="GO" id="GO:0003700">
    <property type="term" value="F:DNA-binding transcription factor activity"/>
    <property type="evidence" value="ECO:0007669"/>
    <property type="project" value="InterPro"/>
</dbReference>
<keyword evidence="6" id="KW-1185">Reference proteome</keyword>
<dbReference type="PROSITE" id="PS01117">
    <property type="entry name" value="HTH_MARR_1"/>
    <property type="match status" value="1"/>
</dbReference>
<dbReference type="Pfam" id="PF01047">
    <property type="entry name" value="MarR"/>
    <property type="match status" value="1"/>
</dbReference>
<dbReference type="SMART" id="SM00347">
    <property type="entry name" value="HTH_MARR"/>
    <property type="match status" value="1"/>
</dbReference>
<dbReference type="PRINTS" id="PR00598">
    <property type="entry name" value="HTHMARR"/>
</dbReference>
<dbReference type="InterPro" id="IPR000835">
    <property type="entry name" value="HTH_MarR-typ"/>
</dbReference>
<evidence type="ECO:0000259" key="4">
    <source>
        <dbReference type="PROSITE" id="PS50995"/>
    </source>
</evidence>
<dbReference type="EMBL" id="JABXYM010000001">
    <property type="protein sequence ID" value="MCR6097888.1"/>
    <property type="molecule type" value="Genomic_DNA"/>
</dbReference>
<dbReference type="InterPro" id="IPR039422">
    <property type="entry name" value="MarR/SlyA-like"/>
</dbReference>
<dbReference type="GO" id="GO:0003677">
    <property type="term" value="F:DNA binding"/>
    <property type="evidence" value="ECO:0007669"/>
    <property type="project" value="UniProtKB-KW"/>
</dbReference>
<organism evidence="5 6">
    <name type="scientific">Salipaludibacillus agaradhaerens</name>
    <name type="common">Bacillus agaradhaerens</name>
    <dbReference type="NCBI Taxonomy" id="76935"/>
    <lineage>
        <taxon>Bacteria</taxon>
        <taxon>Bacillati</taxon>
        <taxon>Bacillota</taxon>
        <taxon>Bacilli</taxon>
        <taxon>Bacillales</taxon>
        <taxon>Bacillaceae</taxon>
    </lineage>
</organism>
<dbReference type="PROSITE" id="PS50995">
    <property type="entry name" value="HTH_MARR_2"/>
    <property type="match status" value="1"/>
</dbReference>
<evidence type="ECO:0000256" key="1">
    <source>
        <dbReference type="ARBA" id="ARBA00023015"/>
    </source>
</evidence>
<proteinExistence type="predicted"/>
<feature type="domain" description="HTH marR-type" evidence="4">
    <location>
        <begin position="16"/>
        <end position="149"/>
    </location>
</feature>